<evidence type="ECO:0000313" key="1">
    <source>
        <dbReference type="EMBL" id="MYM84384.1"/>
    </source>
</evidence>
<dbReference type="RefSeq" id="WP_161020909.1">
    <property type="nucleotide sequence ID" value="NZ_WWCP01000032.1"/>
</dbReference>
<dbReference type="AlphaFoldDB" id="A0A6L8MNL3"/>
<dbReference type="EMBL" id="WWCP01000032">
    <property type="protein sequence ID" value="MYM84384.1"/>
    <property type="molecule type" value="Genomic_DNA"/>
</dbReference>
<evidence type="ECO:0000313" key="2">
    <source>
        <dbReference type="Proteomes" id="UP000474565"/>
    </source>
</evidence>
<sequence>MEIEEILKDSCERISAQNKPPFDSTFDYANYQKQRDSALAEWKSIGKDGQEKYNGNLKNFYSEKKLEPELNQEFLNARNLFLLHNEINARVGVKSNIDLILLDELNFPAPAVELLENIENSDLVRELYKVRKRTTGTEKNSGITSDEARRLKNCMRQGRELYLSSRSGPLMVKPLTLFYSLTAYAYAIIILNNPIRFKLENLPGSHGMNYLPNYIQAQFGGDMPHGTFSDLLVSFPSNSIRTRDVDYAQSSEQSILEFFKNRFTVSAGTFLSMVPEIRDYYKITTGRNSRTHPLEISPVSDRRSTSWELQIGDGISRPPTSDVEQSFPGFKISERHGKTIVTIPTADEHTAQATIYSDIRGRLWYVENPFFPVVLPEICLHFLLTSILSNFMRYSPDHWGEVLLNQVDTNVSLIITKYLSSFELKMPILLLRSLSKFHPIVSNEN</sequence>
<reference evidence="1 2" key="1">
    <citation type="submission" date="2019-12" db="EMBL/GenBank/DDBJ databases">
        <title>Novel species isolated from a subtropical stream in China.</title>
        <authorList>
            <person name="Lu H."/>
        </authorList>
    </citation>
    <scope>NUCLEOTIDE SEQUENCE [LARGE SCALE GENOMIC DNA]</scope>
    <source>
        <strain evidence="1 2">FT50W</strain>
    </source>
</reference>
<dbReference type="Proteomes" id="UP000474565">
    <property type="component" value="Unassembled WGS sequence"/>
</dbReference>
<protein>
    <submittedName>
        <fullName evidence="1">Uncharacterized protein</fullName>
    </submittedName>
</protein>
<name>A0A6L8MNL3_9BURK</name>
<comment type="caution">
    <text evidence="1">The sequence shown here is derived from an EMBL/GenBank/DDBJ whole genome shotgun (WGS) entry which is preliminary data.</text>
</comment>
<proteinExistence type="predicted"/>
<accession>A0A6L8MNL3</accession>
<dbReference type="InterPro" id="IPR026988">
    <property type="entry name" value="YaaC-like"/>
</dbReference>
<organism evidence="1 2">
    <name type="scientific">Duganella lactea</name>
    <dbReference type="NCBI Taxonomy" id="2692173"/>
    <lineage>
        <taxon>Bacteria</taxon>
        <taxon>Pseudomonadati</taxon>
        <taxon>Pseudomonadota</taxon>
        <taxon>Betaproteobacteria</taxon>
        <taxon>Burkholderiales</taxon>
        <taxon>Oxalobacteraceae</taxon>
        <taxon>Telluria group</taxon>
        <taxon>Duganella</taxon>
    </lineage>
</organism>
<dbReference type="Pfam" id="PF14175">
    <property type="entry name" value="YaaC"/>
    <property type="match status" value="1"/>
</dbReference>
<gene>
    <name evidence="1" type="ORF">GTP44_20825</name>
</gene>